<sequence length="716" mass="77605">MRATRRDRPSLLPLVVADAVPSSPCVEAIGSPCSPLSVLCDGLLAELSGRPALDADDPPPSTQLAPLIDQRGVETAPPPVWMYDFIASDEQAAAALQIVSSHHGLVKTVRNGDWLRLLQRYSQPPFRTSFTLLPPTGRMHLFGSTSSQVVGLLVDRRQLDLRGVAVSKRLGVTHRVPSHELGAASVLCWPSGYFAKTEHHMDVKPDGQCVLSGGRWQQLVALEEIEAANLRSQNDAEPLLYNEISLPVSSICGVCAVFVRTSSPGDALFAMGVRALLQHVFPMLPPIQLLRITAHGGASIVTRQEQLELLRSHTKGSAHAVQQRLPVDTFFYPELEVGERLALHTAHGISRSSLRATLIQLGHAGALAHQVARCLAEASVLDNVASARELVRTAAPLLLEPLLVRSADGSRLTLGVGEALVRAHAAGGADGGGLTACVAAMADSVSVLQRACTAKCSQGMLVTLGAQITICEFVAGRTARRLEAACKWLQDWIWQAEQGPCSYIFRMSSWLEARQVDGNSDWYSFISGKAVRNRKAFHAQLTSLLHAQQEGDGLKYVAQLYALSSRLRRPCLRLRILQQVLGLDTRFSRDIVHGVVCLAFDVLEELSGGPVIGREHRVDGAAEPPPFGRFDSGPEDSIDSRMHLKEVADCSGTAEVECGIQCLELEPSAVGLPGLDSYDESTRLEADALFGTGRKRRPSDPIGEESRQARVLYYYR</sequence>
<keyword evidence="2" id="KW-1185">Reference proteome</keyword>
<dbReference type="EMBL" id="JBGBPQ010000005">
    <property type="protein sequence ID" value="KAL1523977.1"/>
    <property type="molecule type" value="Genomic_DNA"/>
</dbReference>
<evidence type="ECO:0000313" key="1">
    <source>
        <dbReference type="EMBL" id="KAL1523977.1"/>
    </source>
</evidence>
<dbReference type="Proteomes" id="UP001515480">
    <property type="component" value="Unassembled WGS sequence"/>
</dbReference>
<accession>A0AB34JSI7</accession>
<evidence type="ECO:0008006" key="3">
    <source>
        <dbReference type="Google" id="ProtNLM"/>
    </source>
</evidence>
<gene>
    <name evidence="1" type="ORF">AB1Y20_018892</name>
</gene>
<proteinExistence type="predicted"/>
<comment type="caution">
    <text evidence="1">The sequence shown here is derived from an EMBL/GenBank/DDBJ whole genome shotgun (WGS) entry which is preliminary data.</text>
</comment>
<evidence type="ECO:0000313" key="2">
    <source>
        <dbReference type="Proteomes" id="UP001515480"/>
    </source>
</evidence>
<dbReference type="AlphaFoldDB" id="A0AB34JSI7"/>
<protein>
    <recommendedName>
        <fullName evidence="3">Spindle pole body component</fullName>
    </recommendedName>
</protein>
<reference evidence="1 2" key="1">
    <citation type="journal article" date="2024" name="Science">
        <title>Giant polyketide synthase enzymes in the biosynthesis of giant marine polyether toxins.</title>
        <authorList>
            <person name="Fallon T.R."/>
            <person name="Shende V.V."/>
            <person name="Wierzbicki I.H."/>
            <person name="Pendleton A.L."/>
            <person name="Watervoot N.F."/>
            <person name="Auber R.P."/>
            <person name="Gonzalez D.J."/>
            <person name="Wisecaver J.H."/>
            <person name="Moore B.S."/>
        </authorList>
    </citation>
    <scope>NUCLEOTIDE SEQUENCE [LARGE SCALE GENOMIC DNA]</scope>
    <source>
        <strain evidence="1 2">12B1</strain>
    </source>
</reference>
<organism evidence="1 2">
    <name type="scientific">Prymnesium parvum</name>
    <name type="common">Toxic golden alga</name>
    <dbReference type="NCBI Taxonomy" id="97485"/>
    <lineage>
        <taxon>Eukaryota</taxon>
        <taxon>Haptista</taxon>
        <taxon>Haptophyta</taxon>
        <taxon>Prymnesiophyceae</taxon>
        <taxon>Prymnesiales</taxon>
        <taxon>Prymnesiaceae</taxon>
        <taxon>Prymnesium</taxon>
    </lineage>
</organism>
<name>A0AB34JSI7_PRYPA</name>